<name>A0ABR8YAY9_9BACT</name>
<sequence length="151" mass="17035">MNEFDFYNPSDEFMRSIRLSELLPQQPPFVMIDCLTHYEKDKVVSETTIRETNIYVEHGVMQGYGLIENIAQTCAARIGYINKYILKQGIQIGYIGSLKNLTIESLPHTGDVITTEVTVQDEILGMILAKAIIRKGNQLLVNADLKIALKS</sequence>
<dbReference type="InterPro" id="IPR016776">
    <property type="entry name" value="ApeP-like_dehydratase"/>
</dbReference>
<proteinExistence type="predicted"/>
<dbReference type="SUPFAM" id="SSF54637">
    <property type="entry name" value="Thioesterase/thiol ester dehydrase-isomerase"/>
    <property type="match status" value="1"/>
</dbReference>
<protein>
    <submittedName>
        <fullName evidence="1">Pseudouridylate synthase</fullName>
    </submittedName>
</protein>
<evidence type="ECO:0000313" key="2">
    <source>
        <dbReference type="Proteomes" id="UP000620874"/>
    </source>
</evidence>
<dbReference type="InterPro" id="IPR029069">
    <property type="entry name" value="HotDog_dom_sf"/>
</dbReference>
<evidence type="ECO:0000313" key="1">
    <source>
        <dbReference type="EMBL" id="MBD8041370.1"/>
    </source>
</evidence>
<reference evidence="1 2" key="1">
    <citation type="submission" date="2020-08" db="EMBL/GenBank/DDBJ databases">
        <title>A Genomic Blueprint of the Chicken Gut Microbiome.</title>
        <authorList>
            <person name="Gilroy R."/>
            <person name="Ravi A."/>
            <person name="Getino M."/>
            <person name="Pursley I."/>
            <person name="Horton D.L."/>
            <person name="Alikhan N.-F."/>
            <person name="Baker D."/>
            <person name="Gharbi K."/>
            <person name="Hall N."/>
            <person name="Watson M."/>
            <person name="Adriaenssens E.M."/>
            <person name="Foster-Nyarko E."/>
            <person name="Jarju S."/>
            <person name="Secka A."/>
            <person name="Antonio M."/>
            <person name="Oren A."/>
            <person name="Chaudhuri R."/>
            <person name="La Ragione R.M."/>
            <person name="Hildebrand F."/>
            <person name="Pallen M.J."/>
        </authorList>
    </citation>
    <scope>NUCLEOTIDE SEQUENCE [LARGE SCALE GENOMIC DNA]</scope>
    <source>
        <strain evidence="1 2">Sa1CVN1</strain>
    </source>
</reference>
<accession>A0ABR8YAY9</accession>
<dbReference type="EMBL" id="JACSPP010000049">
    <property type="protein sequence ID" value="MBD8041370.1"/>
    <property type="molecule type" value="Genomic_DNA"/>
</dbReference>
<gene>
    <name evidence="1" type="ORF">H9625_13165</name>
</gene>
<comment type="caution">
    <text evidence="1">The sequence shown here is derived from an EMBL/GenBank/DDBJ whole genome shotgun (WGS) entry which is preliminary data.</text>
</comment>
<keyword evidence="2" id="KW-1185">Reference proteome</keyword>
<dbReference type="Pfam" id="PF22817">
    <property type="entry name" value="ApeP-like"/>
    <property type="match status" value="1"/>
</dbReference>
<dbReference type="Proteomes" id="UP000620874">
    <property type="component" value="Unassembled WGS sequence"/>
</dbReference>
<dbReference type="RefSeq" id="WP_087210196.1">
    <property type="nucleotide sequence ID" value="NZ_JACSPP010000049.1"/>
</dbReference>
<organism evidence="1 2">
    <name type="scientific">Phocaeicola intestinalis</name>
    <dbReference type="NCBI Taxonomy" id="2762212"/>
    <lineage>
        <taxon>Bacteria</taxon>
        <taxon>Pseudomonadati</taxon>
        <taxon>Bacteroidota</taxon>
        <taxon>Bacteroidia</taxon>
        <taxon>Bacteroidales</taxon>
        <taxon>Bacteroidaceae</taxon>
        <taxon>Phocaeicola</taxon>
    </lineage>
</organism>
<dbReference type="Gene3D" id="3.10.129.10">
    <property type="entry name" value="Hotdog Thioesterase"/>
    <property type="match status" value="1"/>
</dbReference>